<organism evidence="4 5">
    <name type="scientific">Embleya hyalina</name>
    <dbReference type="NCBI Taxonomy" id="516124"/>
    <lineage>
        <taxon>Bacteria</taxon>
        <taxon>Bacillati</taxon>
        <taxon>Actinomycetota</taxon>
        <taxon>Actinomycetes</taxon>
        <taxon>Kitasatosporales</taxon>
        <taxon>Streptomycetaceae</taxon>
        <taxon>Embleya</taxon>
    </lineage>
</organism>
<evidence type="ECO:0000256" key="2">
    <source>
        <dbReference type="SAM" id="Phobius"/>
    </source>
</evidence>
<keyword evidence="5" id="KW-1185">Reference proteome</keyword>
<feature type="transmembrane region" description="Helical" evidence="2">
    <location>
        <begin position="29"/>
        <end position="50"/>
    </location>
</feature>
<comment type="caution">
    <text evidence="4">The sequence shown here is derived from an EMBL/GenBank/DDBJ whole genome shotgun (WGS) entry which is preliminary data.</text>
</comment>
<reference evidence="4 5" key="1">
    <citation type="submission" date="2018-12" db="EMBL/GenBank/DDBJ databases">
        <title>Draft genome sequence of Embleya hyalina NBRC 13850T.</title>
        <authorList>
            <person name="Komaki H."/>
            <person name="Hosoyama A."/>
            <person name="Kimura A."/>
            <person name="Ichikawa N."/>
            <person name="Tamura T."/>
        </authorList>
    </citation>
    <scope>NUCLEOTIDE SEQUENCE [LARGE SCALE GENOMIC DNA]</scope>
    <source>
        <strain evidence="4 5">NBRC 13850</strain>
    </source>
</reference>
<dbReference type="EMBL" id="BIFH01000040">
    <property type="protein sequence ID" value="GCE00523.1"/>
    <property type="molecule type" value="Genomic_DNA"/>
</dbReference>
<feature type="region of interest" description="Disordered" evidence="1">
    <location>
        <begin position="56"/>
        <end position="105"/>
    </location>
</feature>
<keyword evidence="2" id="KW-0472">Membrane</keyword>
<feature type="compositionally biased region" description="Basic and acidic residues" evidence="1">
    <location>
        <begin position="9"/>
        <end position="22"/>
    </location>
</feature>
<evidence type="ECO:0000313" key="5">
    <source>
        <dbReference type="Proteomes" id="UP000286931"/>
    </source>
</evidence>
<evidence type="ECO:0000259" key="3">
    <source>
        <dbReference type="Pfam" id="PF11350"/>
    </source>
</evidence>
<evidence type="ECO:0000256" key="1">
    <source>
        <dbReference type="SAM" id="MobiDB-lite"/>
    </source>
</evidence>
<keyword evidence="2" id="KW-1133">Transmembrane helix</keyword>
<feature type="region of interest" description="Disordered" evidence="1">
    <location>
        <begin position="1"/>
        <end position="22"/>
    </location>
</feature>
<name>A0A401Z0T6_9ACTN</name>
<keyword evidence="2" id="KW-0812">Transmembrane</keyword>
<proteinExistence type="predicted"/>
<sequence>MGRRSRSRPRAESRAGARARARSDARRRIVARAWVVAGAVTAVLLLIALIPHGSRGGAPTVDVGATRLDAPTGRPAEATPRPDEPSAQRDLPVRSSASPDPEAQASVPFALDPELRLAGTFVTVPGEAAAPGPGRRVAYRVEIEQGLPLDGALFADVVQHTLNDPRSWSRDGLAFARTDGAASFVVRLSSPGTLHRICSPIVGDTSRSNVSCNANGTPWVMINGWRWAQGSTAYGDDLLGYRHMLINHEVGHRMGHQHSTRCAAGGVAPVMMQQTKSRVADNGKLCEANPWPYPNASG</sequence>
<dbReference type="Pfam" id="PF11350">
    <property type="entry name" value="DUF3152"/>
    <property type="match status" value="1"/>
</dbReference>
<dbReference type="SUPFAM" id="SSF55486">
    <property type="entry name" value="Metalloproteases ('zincins'), catalytic domain"/>
    <property type="match status" value="1"/>
</dbReference>
<gene>
    <name evidence="4" type="ORF">EHYA_08249</name>
</gene>
<dbReference type="InterPro" id="IPR022603">
    <property type="entry name" value="DUF3152"/>
</dbReference>
<protein>
    <recommendedName>
        <fullName evidence="3">DUF3152 domain-containing protein</fullName>
    </recommendedName>
</protein>
<accession>A0A401Z0T6</accession>
<evidence type="ECO:0000313" key="4">
    <source>
        <dbReference type="EMBL" id="GCE00523.1"/>
    </source>
</evidence>
<dbReference type="Proteomes" id="UP000286931">
    <property type="component" value="Unassembled WGS sequence"/>
</dbReference>
<dbReference type="AlphaFoldDB" id="A0A401Z0T6"/>
<feature type="domain" description="DUF3152" evidence="3">
    <location>
        <begin position="118"/>
        <end position="294"/>
    </location>
</feature>